<dbReference type="SUPFAM" id="SSF54427">
    <property type="entry name" value="NTF2-like"/>
    <property type="match status" value="1"/>
</dbReference>
<keyword evidence="5" id="KW-1185">Reference proteome</keyword>
<dbReference type="Gene3D" id="3.10.450.50">
    <property type="match status" value="1"/>
</dbReference>
<organism evidence="2 4">
    <name type="scientific">Chitinophaga sancti</name>
    <dbReference type="NCBI Taxonomy" id="1004"/>
    <lineage>
        <taxon>Bacteria</taxon>
        <taxon>Pseudomonadati</taxon>
        <taxon>Bacteroidota</taxon>
        <taxon>Chitinophagia</taxon>
        <taxon>Chitinophagales</taxon>
        <taxon>Chitinophagaceae</taxon>
        <taxon>Chitinophaga</taxon>
    </lineage>
</organism>
<evidence type="ECO:0000259" key="1">
    <source>
        <dbReference type="Pfam" id="PF13577"/>
    </source>
</evidence>
<gene>
    <name evidence="2" type="ORF">SAMN05661012_03336</name>
    <name evidence="3" type="ORF">SR876_01060</name>
</gene>
<dbReference type="InterPro" id="IPR032710">
    <property type="entry name" value="NTF2-like_dom_sf"/>
</dbReference>
<dbReference type="AlphaFoldDB" id="A0A1K1R3I6"/>
<dbReference type="EMBL" id="CP140154">
    <property type="protein sequence ID" value="WQG90069.1"/>
    <property type="molecule type" value="Genomic_DNA"/>
</dbReference>
<dbReference type="Pfam" id="PF13577">
    <property type="entry name" value="SnoaL_4"/>
    <property type="match status" value="1"/>
</dbReference>
<feature type="domain" description="SnoaL-like" evidence="1">
    <location>
        <begin position="6"/>
        <end position="132"/>
    </location>
</feature>
<dbReference type="RefSeq" id="WP_072362360.1">
    <property type="nucleotide sequence ID" value="NZ_CBHWAX010000273.1"/>
</dbReference>
<dbReference type="Proteomes" id="UP001326715">
    <property type="component" value="Chromosome"/>
</dbReference>
<dbReference type="Proteomes" id="UP000183788">
    <property type="component" value="Unassembled WGS sequence"/>
</dbReference>
<evidence type="ECO:0000313" key="3">
    <source>
        <dbReference type="EMBL" id="WQG90069.1"/>
    </source>
</evidence>
<dbReference type="STRING" id="1004.SAMN05661012_03336"/>
<reference evidence="3 5" key="2">
    <citation type="submission" date="2023-11" db="EMBL/GenBank/DDBJ databases">
        <title>MicrobeMod: A computational toolkit for identifying prokaryotic methylation and restriction-modification with nanopore sequencing.</title>
        <authorList>
            <person name="Crits-Christoph A."/>
            <person name="Kang S.C."/>
            <person name="Lee H."/>
            <person name="Ostrov N."/>
        </authorList>
    </citation>
    <scope>NUCLEOTIDE SEQUENCE [LARGE SCALE GENOMIC DNA]</scope>
    <source>
        <strain evidence="3 5">ATCC 23090</strain>
    </source>
</reference>
<proteinExistence type="predicted"/>
<reference evidence="2 4" key="1">
    <citation type="submission" date="2016-11" db="EMBL/GenBank/DDBJ databases">
        <authorList>
            <person name="Jaros S."/>
            <person name="Januszkiewicz K."/>
            <person name="Wedrychowicz H."/>
        </authorList>
    </citation>
    <scope>NUCLEOTIDE SEQUENCE [LARGE SCALE GENOMIC DNA]</scope>
    <source>
        <strain evidence="2 4">DSM 784</strain>
    </source>
</reference>
<evidence type="ECO:0000313" key="5">
    <source>
        <dbReference type="Proteomes" id="UP001326715"/>
    </source>
</evidence>
<protein>
    <submittedName>
        <fullName evidence="3">Nuclear transport factor 2 family protein</fullName>
    </submittedName>
    <submittedName>
        <fullName evidence="2">SnoaL-like domain-containing protein</fullName>
    </submittedName>
</protein>
<evidence type="ECO:0000313" key="2">
    <source>
        <dbReference type="EMBL" id="SFW66581.1"/>
    </source>
</evidence>
<dbReference type="EMBL" id="FPIZ01000010">
    <property type="protein sequence ID" value="SFW66581.1"/>
    <property type="molecule type" value="Genomic_DNA"/>
</dbReference>
<dbReference type="InterPro" id="IPR037401">
    <property type="entry name" value="SnoaL-like"/>
</dbReference>
<name>A0A1K1R3I6_9BACT</name>
<evidence type="ECO:0000313" key="4">
    <source>
        <dbReference type="Proteomes" id="UP000183788"/>
    </source>
</evidence>
<accession>A0A1K1R3I6</accession>
<dbReference type="OrthoDB" id="2084678at2"/>
<sequence length="146" mass="16584">MTLEILKAKEELRNLIDAYAYLGDEKKISEQMGLFTKDATYTVYMNGVVIANTTGTDVLEKEFSGHASQVKTYFTLNGQHTAKINGDTATGISFSQLKMIRENEGKDVITDYSVKYEDKYVFQDGRWLIKERVGYFLIIEARALSN</sequence>